<dbReference type="AlphaFoldDB" id="A0A2P6PKN0"/>
<name>A0A2P6PKN0_ROSCH</name>
<dbReference type="InterPro" id="IPR035897">
    <property type="entry name" value="Toll_tir_struct_dom_sf"/>
</dbReference>
<dbReference type="SUPFAM" id="SSF52200">
    <property type="entry name" value="Toll/Interleukin receptor TIR domain"/>
    <property type="match status" value="1"/>
</dbReference>
<evidence type="ECO:0000256" key="1">
    <source>
        <dbReference type="ARBA" id="ARBA00023027"/>
    </source>
</evidence>
<evidence type="ECO:0000313" key="3">
    <source>
        <dbReference type="EMBL" id="PRQ22487.1"/>
    </source>
</evidence>
<dbReference type="InterPro" id="IPR000157">
    <property type="entry name" value="TIR_dom"/>
</dbReference>
<comment type="caution">
    <text evidence="3">The sequence shown here is derived from an EMBL/GenBank/DDBJ whole genome shotgun (WGS) entry which is preliminary data.</text>
</comment>
<dbReference type="PANTHER" id="PTHR32009">
    <property type="entry name" value="TMV RESISTANCE PROTEIN N-LIKE"/>
    <property type="match status" value="1"/>
</dbReference>
<dbReference type="FunFam" id="3.40.50.10140:FF:000007">
    <property type="entry name" value="Disease resistance protein (TIR-NBS-LRR class)"/>
    <property type="match status" value="1"/>
</dbReference>
<dbReference type="GO" id="GO:0007165">
    <property type="term" value="P:signal transduction"/>
    <property type="evidence" value="ECO:0007669"/>
    <property type="project" value="InterPro"/>
</dbReference>
<dbReference type="OMA" id="MWECRIS"/>
<gene>
    <name evidence="3" type="ORF">RchiOBHm_Chr6g0250861</name>
</gene>
<evidence type="ECO:0000313" key="4">
    <source>
        <dbReference type="Proteomes" id="UP000238479"/>
    </source>
</evidence>
<organism evidence="3 4">
    <name type="scientific">Rosa chinensis</name>
    <name type="common">China rose</name>
    <dbReference type="NCBI Taxonomy" id="74649"/>
    <lineage>
        <taxon>Eukaryota</taxon>
        <taxon>Viridiplantae</taxon>
        <taxon>Streptophyta</taxon>
        <taxon>Embryophyta</taxon>
        <taxon>Tracheophyta</taxon>
        <taxon>Spermatophyta</taxon>
        <taxon>Magnoliopsida</taxon>
        <taxon>eudicotyledons</taxon>
        <taxon>Gunneridae</taxon>
        <taxon>Pentapetalae</taxon>
        <taxon>rosids</taxon>
        <taxon>fabids</taxon>
        <taxon>Rosales</taxon>
        <taxon>Rosaceae</taxon>
        <taxon>Rosoideae</taxon>
        <taxon>Rosoideae incertae sedis</taxon>
        <taxon>Rosa</taxon>
    </lineage>
</organism>
<dbReference type="SMART" id="SM00255">
    <property type="entry name" value="TIR"/>
    <property type="match status" value="1"/>
</dbReference>
<protein>
    <submittedName>
        <fullName evidence="3">Putative TIR domain-containing protein</fullName>
    </submittedName>
</protein>
<keyword evidence="1" id="KW-0520">NAD</keyword>
<reference evidence="3 4" key="1">
    <citation type="journal article" date="2018" name="Nat. Genet.">
        <title>The Rosa genome provides new insights in the design of modern roses.</title>
        <authorList>
            <person name="Bendahmane M."/>
        </authorList>
    </citation>
    <scope>NUCLEOTIDE SEQUENCE [LARGE SCALE GENOMIC DNA]</scope>
    <source>
        <strain evidence="4">cv. Old Blush</strain>
    </source>
</reference>
<dbReference type="EMBL" id="PDCK01000044">
    <property type="protein sequence ID" value="PRQ22487.1"/>
    <property type="molecule type" value="Genomic_DNA"/>
</dbReference>
<sequence length="163" mass="18779">MASTWSPRRLYKYDVFLSFRGEDTRETFTCHLYRALTAKGIITFIDDESLERGSTIGPSLFTAIQDSRFALVVLSQNFASSSWCLDELSKIFQCLVRRGRFVFPIFYRVAPSDVRKQTGSFQLRTVAVREHEEVYGNKDKLEEWRHALTTVGGIGGWVSEDYK</sequence>
<keyword evidence="4" id="KW-1185">Reference proteome</keyword>
<evidence type="ECO:0000259" key="2">
    <source>
        <dbReference type="PROSITE" id="PS50104"/>
    </source>
</evidence>
<feature type="domain" description="TIR" evidence="2">
    <location>
        <begin position="11"/>
        <end position="163"/>
    </location>
</feature>
<dbReference type="PANTHER" id="PTHR32009:SF115">
    <property type="entry name" value="RPP1-LIKE DISEASE RESISTANCE PROTEIN-RELATED"/>
    <property type="match status" value="1"/>
</dbReference>
<accession>A0A2P6PKN0</accession>
<dbReference type="Proteomes" id="UP000238479">
    <property type="component" value="Chromosome 6"/>
</dbReference>
<dbReference type="Gramene" id="PRQ22487">
    <property type="protein sequence ID" value="PRQ22487"/>
    <property type="gene ID" value="RchiOBHm_Chr6g0250861"/>
</dbReference>
<dbReference type="Gene3D" id="3.40.50.10140">
    <property type="entry name" value="Toll/interleukin-1 receptor homology (TIR) domain"/>
    <property type="match status" value="1"/>
</dbReference>
<dbReference type="Pfam" id="PF01582">
    <property type="entry name" value="TIR"/>
    <property type="match status" value="1"/>
</dbReference>
<proteinExistence type="predicted"/>
<dbReference type="PROSITE" id="PS50104">
    <property type="entry name" value="TIR"/>
    <property type="match status" value="1"/>
</dbReference>